<comment type="caution">
    <text evidence="13">The sequence shown here is derived from an EMBL/GenBank/DDBJ whole genome shotgun (WGS) entry which is preliminary data.</text>
</comment>
<feature type="transmembrane region" description="Helical" evidence="12">
    <location>
        <begin position="30"/>
        <end position="50"/>
    </location>
</feature>
<evidence type="ECO:0000256" key="4">
    <source>
        <dbReference type="ARBA" id="ARBA00016461"/>
    </source>
</evidence>
<keyword evidence="7" id="KW-0997">Cell inner membrane</keyword>
<dbReference type="RefSeq" id="WP_307336805.1">
    <property type="nucleotide sequence ID" value="NZ_JAUSUD010000002.1"/>
</dbReference>
<accession>A0ABT9ZAN2</accession>
<gene>
    <name evidence="13" type="ORF">J2S19_000557</name>
</gene>
<name>A0ABT9ZAN2_9BACI</name>
<evidence type="ECO:0000313" key="13">
    <source>
        <dbReference type="EMBL" id="MDQ0229306.1"/>
    </source>
</evidence>
<evidence type="ECO:0000256" key="6">
    <source>
        <dbReference type="ARBA" id="ARBA00022475"/>
    </source>
</evidence>
<keyword evidence="8 12" id="KW-0812">Transmembrane</keyword>
<dbReference type="InterPro" id="IPR007078">
    <property type="entry name" value="Haem_export_protD_CcmD"/>
</dbReference>
<proteinExistence type="inferred from homology"/>
<evidence type="ECO:0000256" key="9">
    <source>
        <dbReference type="ARBA" id="ARBA00022748"/>
    </source>
</evidence>
<evidence type="ECO:0000256" key="3">
    <source>
        <dbReference type="ARBA" id="ARBA00008741"/>
    </source>
</evidence>
<dbReference type="Pfam" id="PF04995">
    <property type="entry name" value="CcmD"/>
    <property type="match status" value="1"/>
</dbReference>
<evidence type="ECO:0000256" key="12">
    <source>
        <dbReference type="SAM" id="Phobius"/>
    </source>
</evidence>
<keyword evidence="5" id="KW-0813">Transport</keyword>
<organism evidence="13 14">
    <name type="scientific">Metabacillus malikii</name>
    <dbReference type="NCBI Taxonomy" id="1504265"/>
    <lineage>
        <taxon>Bacteria</taxon>
        <taxon>Bacillati</taxon>
        <taxon>Bacillota</taxon>
        <taxon>Bacilli</taxon>
        <taxon>Bacillales</taxon>
        <taxon>Bacillaceae</taxon>
        <taxon>Metabacillus</taxon>
    </lineage>
</organism>
<evidence type="ECO:0000256" key="5">
    <source>
        <dbReference type="ARBA" id="ARBA00022448"/>
    </source>
</evidence>
<comment type="similarity">
    <text evidence="3">Belongs to the CcmD/CycX/HelD family.</text>
</comment>
<keyword evidence="11 12" id="KW-0472">Membrane</keyword>
<protein>
    <recommendedName>
        <fullName evidence="4">Heme exporter protein D</fullName>
    </recommendedName>
</protein>
<comment type="subcellular location">
    <subcellularLocation>
        <location evidence="2">Cell inner membrane</location>
        <topology evidence="2">Single-pass membrane protein</topology>
    </subcellularLocation>
</comment>
<sequence length="101" mass="11375">MGAILIIVGIIVFIISVATGLTTGSFYGFFIWTSVGATITTLLFSMFQIMRNQEKILHSFAQSGEILRNNHIINKQCQNCKYEYGLLLNFCPNCGYRDGRK</sequence>
<evidence type="ECO:0000256" key="10">
    <source>
        <dbReference type="ARBA" id="ARBA00022989"/>
    </source>
</evidence>
<evidence type="ECO:0000256" key="11">
    <source>
        <dbReference type="ARBA" id="ARBA00023136"/>
    </source>
</evidence>
<evidence type="ECO:0000313" key="14">
    <source>
        <dbReference type="Proteomes" id="UP001234495"/>
    </source>
</evidence>
<keyword evidence="10 12" id="KW-1133">Transmembrane helix</keyword>
<keyword evidence="6" id="KW-1003">Cell membrane</keyword>
<evidence type="ECO:0000256" key="1">
    <source>
        <dbReference type="ARBA" id="ARBA00002442"/>
    </source>
</evidence>
<evidence type="ECO:0000256" key="2">
    <source>
        <dbReference type="ARBA" id="ARBA00004377"/>
    </source>
</evidence>
<evidence type="ECO:0000256" key="7">
    <source>
        <dbReference type="ARBA" id="ARBA00022519"/>
    </source>
</evidence>
<evidence type="ECO:0000256" key="8">
    <source>
        <dbReference type="ARBA" id="ARBA00022692"/>
    </source>
</evidence>
<keyword evidence="9" id="KW-0201">Cytochrome c-type biogenesis</keyword>
<dbReference type="EMBL" id="JAUSUD010000002">
    <property type="protein sequence ID" value="MDQ0229306.1"/>
    <property type="molecule type" value="Genomic_DNA"/>
</dbReference>
<keyword evidence="14" id="KW-1185">Reference proteome</keyword>
<dbReference type="Proteomes" id="UP001234495">
    <property type="component" value="Unassembled WGS sequence"/>
</dbReference>
<reference evidence="13 14" key="1">
    <citation type="submission" date="2023-07" db="EMBL/GenBank/DDBJ databases">
        <title>Genomic Encyclopedia of Type Strains, Phase IV (KMG-IV): sequencing the most valuable type-strain genomes for metagenomic binning, comparative biology and taxonomic classification.</title>
        <authorList>
            <person name="Goeker M."/>
        </authorList>
    </citation>
    <scope>NUCLEOTIDE SEQUENCE [LARGE SCALE GENOMIC DNA]</scope>
    <source>
        <strain evidence="13 14">DSM 29005</strain>
    </source>
</reference>
<comment type="function">
    <text evidence="1">Required for the export of heme to the periplasm for the biogenesis of c-type cytochromes.</text>
</comment>